<evidence type="ECO:0000256" key="1">
    <source>
        <dbReference type="ARBA" id="ARBA00003534"/>
    </source>
</evidence>
<evidence type="ECO:0000256" key="4">
    <source>
        <dbReference type="ARBA" id="ARBA00022512"/>
    </source>
</evidence>
<dbReference type="Proteomes" id="UP001632038">
    <property type="component" value="Unassembled WGS sequence"/>
</dbReference>
<dbReference type="EC" id="3.1.1.-" evidence="6"/>
<reference evidence="8" key="1">
    <citation type="journal article" date="2024" name="IScience">
        <title>Strigolactones Initiate the Formation of Haustorium-like Structures in Castilleja.</title>
        <authorList>
            <person name="Buerger M."/>
            <person name="Peterson D."/>
            <person name="Chory J."/>
        </authorList>
    </citation>
    <scope>NUCLEOTIDE SEQUENCE [LARGE SCALE GENOMIC DNA]</scope>
</reference>
<name>A0ABD3BU36_9LAMI</name>
<dbReference type="AlphaFoldDB" id="A0ABD3BU36"/>
<feature type="signal peptide" evidence="6">
    <location>
        <begin position="1"/>
        <end position="23"/>
    </location>
</feature>
<keyword evidence="8" id="KW-1185">Reference proteome</keyword>
<dbReference type="Pfam" id="PF03283">
    <property type="entry name" value="PAE"/>
    <property type="match status" value="1"/>
</dbReference>
<dbReference type="GO" id="GO:0016787">
    <property type="term" value="F:hydrolase activity"/>
    <property type="evidence" value="ECO:0007669"/>
    <property type="project" value="UniProtKB-KW"/>
</dbReference>
<dbReference type="GO" id="GO:0071555">
    <property type="term" value="P:cell wall organization"/>
    <property type="evidence" value="ECO:0007669"/>
    <property type="project" value="UniProtKB-KW"/>
</dbReference>
<evidence type="ECO:0000256" key="2">
    <source>
        <dbReference type="ARBA" id="ARBA00004191"/>
    </source>
</evidence>
<keyword evidence="6" id="KW-0732">Signal</keyword>
<evidence type="ECO:0000256" key="6">
    <source>
        <dbReference type="RuleBase" id="RU363114"/>
    </source>
</evidence>
<keyword evidence="6 7" id="KW-0378">Hydrolase</keyword>
<gene>
    <name evidence="7" type="primary">PAE12_2</name>
    <name evidence="7" type="ORF">CASFOL_035631</name>
</gene>
<keyword evidence="5 6" id="KW-0961">Cell wall biogenesis/degradation</keyword>
<proteinExistence type="inferred from homology"/>
<sequence>MRAMGFLFVIILGLLISQLGVECFEDDELFINGTDSSFLESMSYIESMYGGSAAAAPAAGALMVGLTLIQGAAAKGAVCLDGSLPGYHFDRGFGSGANSWIVNLEGGGWCNNIRTCVYRKTSRRGSSNYFEKQIPFSGILSNKASENPDFYNWNRVKIRYCDGASFAGDSEDKVRGLQFRGQRIWQAAIEELMSKGLRNANQALLSGCSAGGLATILHCDEFRELLPSNIRVKCLSDAGLFMDAKDVSGGQTLRNFYAGVVSLQGVAKNLPKTCHLDPTSCFFPQNLINNIKTPLFILNAAYDSWQVLESLAPKSADPSGTWSLCKKNIANCSPSQIKFFQGFRYQMLNAVKELEASRQSGLFINSCFAHCQSEIQDIWLSNNSPVIGKKAIATAVGDWYFNRANAKAIDCPYPCDKTCRNSIFN</sequence>
<feature type="chain" id="PRO_5044531346" description="Pectin acetylesterase" evidence="6">
    <location>
        <begin position="24"/>
        <end position="425"/>
    </location>
</feature>
<dbReference type="InterPro" id="IPR004963">
    <property type="entry name" value="PAE/NOTUM"/>
</dbReference>
<evidence type="ECO:0000313" key="7">
    <source>
        <dbReference type="EMBL" id="KAL3620719.1"/>
    </source>
</evidence>
<accession>A0ABD3BU36</accession>
<comment type="caution">
    <text evidence="7">The sequence shown here is derived from an EMBL/GenBank/DDBJ whole genome shotgun (WGS) entry which is preliminary data.</text>
</comment>
<organism evidence="7 8">
    <name type="scientific">Castilleja foliolosa</name>
    <dbReference type="NCBI Taxonomy" id="1961234"/>
    <lineage>
        <taxon>Eukaryota</taxon>
        <taxon>Viridiplantae</taxon>
        <taxon>Streptophyta</taxon>
        <taxon>Embryophyta</taxon>
        <taxon>Tracheophyta</taxon>
        <taxon>Spermatophyta</taxon>
        <taxon>Magnoliopsida</taxon>
        <taxon>eudicotyledons</taxon>
        <taxon>Gunneridae</taxon>
        <taxon>Pentapetalae</taxon>
        <taxon>asterids</taxon>
        <taxon>lamiids</taxon>
        <taxon>Lamiales</taxon>
        <taxon>Orobanchaceae</taxon>
        <taxon>Pedicularideae</taxon>
        <taxon>Castillejinae</taxon>
        <taxon>Castilleja</taxon>
    </lineage>
</organism>
<comment type="function">
    <text evidence="1 6">Hydrolyzes acetyl esters in homogalacturonan regions of pectin. In type I primary cell wall, galacturonic acid residues of pectin can be acetylated at the O-2 and O-3 positions. Decreasing the degree of acetylation of pectin gels in vitro alters their physical properties.</text>
</comment>
<dbReference type="PANTHER" id="PTHR21562:SF5">
    <property type="entry name" value="PECTIN ACETYLESTERASE 12"/>
    <property type="match status" value="1"/>
</dbReference>
<keyword evidence="6" id="KW-0964">Secreted</keyword>
<comment type="similarity">
    <text evidence="3 6">Belongs to the pectinacetylesterase family.</text>
</comment>
<protein>
    <recommendedName>
        <fullName evidence="6">Pectin acetylesterase</fullName>
        <ecNumber evidence="6">3.1.1.-</ecNumber>
    </recommendedName>
</protein>
<keyword evidence="4 6" id="KW-0134">Cell wall</keyword>
<evidence type="ECO:0000313" key="8">
    <source>
        <dbReference type="Proteomes" id="UP001632038"/>
    </source>
</evidence>
<evidence type="ECO:0000256" key="5">
    <source>
        <dbReference type="ARBA" id="ARBA00023316"/>
    </source>
</evidence>
<dbReference type="PANTHER" id="PTHR21562">
    <property type="entry name" value="NOTUM-RELATED"/>
    <property type="match status" value="1"/>
</dbReference>
<evidence type="ECO:0000256" key="3">
    <source>
        <dbReference type="ARBA" id="ARBA00005784"/>
    </source>
</evidence>
<comment type="subcellular location">
    <subcellularLocation>
        <location evidence="2 6">Secreted</location>
        <location evidence="2 6">Cell wall</location>
    </subcellularLocation>
</comment>
<dbReference type="EMBL" id="JAVIJP010000066">
    <property type="protein sequence ID" value="KAL3620719.1"/>
    <property type="molecule type" value="Genomic_DNA"/>
</dbReference>